<dbReference type="CDD" id="cd00403">
    <property type="entry name" value="Ribosomal_L1"/>
    <property type="match status" value="1"/>
</dbReference>
<evidence type="ECO:0000256" key="2">
    <source>
        <dbReference type="ARBA" id="ARBA00022491"/>
    </source>
</evidence>
<dbReference type="GO" id="GO:0015934">
    <property type="term" value="C:large ribosomal subunit"/>
    <property type="evidence" value="ECO:0007669"/>
    <property type="project" value="InterPro"/>
</dbReference>
<dbReference type="SUPFAM" id="SSF56808">
    <property type="entry name" value="Ribosomal protein L1"/>
    <property type="match status" value="1"/>
</dbReference>
<gene>
    <name evidence="9" type="primary">rplA</name>
    <name evidence="11" type="ORF">UV02_C0020G0018</name>
</gene>
<dbReference type="InterPro" id="IPR005878">
    <property type="entry name" value="Ribosom_uL1_bac-type"/>
</dbReference>
<evidence type="ECO:0000256" key="6">
    <source>
        <dbReference type="ARBA" id="ARBA00022980"/>
    </source>
</evidence>
<accession>A0A0G0Z005</accession>
<dbReference type="InterPro" id="IPR016095">
    <property type="entry name" value="Ribosomal_uL1_3-a/b-sand"/>
</dbReference>
<dbReference type="GO" id="GO:0019843">
    <property type="term" value="F:rRNA binding"/>
    <property type="evidence" value="ECO:0007669"/>
    <property type="project" value="UniProtKB-UniRule"/>
</dbReference>
<dbReference type="PATRIC" id="fig|1618677.3.peg.397"/>
<dbReference type="PANTHER" id="PTHR36427">
    <property type="entry name" value="54S RIBOSOMAL PROTEIN L1, MITOCHONDRIAL"/>
    <property type="match status" value="1"/>
</dbReference>
<evidence type="ECO:0000256" key="9">
    <source>
        <dbReference type="HAMAP-Rule" id="MF_01318"/>
    </source>
</evidence>
<dbReference type="EMBL" id="LCCW01000020">
    <property type="protein sequence ID" value="KKS42107.1"/>
    <property type="molecule type" value="Genomic_DNA"/>
</dbReference>
<comment type="subunit">
    <text evidence="9">Part of the 50S ribosomal subunit.</text>
</comment>
<evidence type="ECO:0000313" key="11">
    <source>
        <dbReference type="EMBL" id="KKS42107.1"/>
    </source>
</evidence>
<dbReference type="GO" id="GO:0003735">
    <property type="term" value="F:structural constituent of ribosome"/>
    <property type="evidence" value="ECO:0007669"/>
    <property type="project" value="InterPro"/>
</dbReference>
<evidence type="ECO:0000256" key="8">
    <source>
        <dbReference type="ARBA" id="ARBA00035241"/>
    </source>
</evidence>
<comment type="function">
    <text evidence="9">Binds directly to 23S rRNA. The L1 stalk is quite mobile in the ribosome, and is involved in E site tRNA release.</text>
</comment>
<comment type="similarity">
    <text evidence="1 9 10">Belongs to the universal ribosomal protein uL1 family.</text>
</comment>
<keyword evidence="5 9" id="KW-0694">RNA-binding</keyword>
<dbReference type="GO" id="GO:0006417">
    <property type="term" value="P:regulation of translation"/>
    <property type="evidence" value="ECO:0007669"/>
    <property type="project" value="UniProtKB-KW"/>
</dbReference>
<keyword evidence="6 9" id="KW-0689">Ribosomal protein</keyword>
<keyword evidence="4 9" id="KW-0810">Translation regulation</keyword>
<comment type="caution">
    <text evidence="11">The sequence shown here is derived from an EMBL/GenBank/DDBJ whole genome shotgun (WGS) entry which is preliminary data.</text>
</comment>
<dbReference type="NCBIfam" id="TIGR01169">
    <property type="entry name" value="rplA_bact"/>
    <property type="match status" value="1"/>
</dbReference>
<dbReference type="Proteomes" id="UP000034516">
    <property type="component" value="Unassembled WGS sequence"/>
</dbReference>
<evidence type="ECO:0000256" key="4">
    <source>
        <dbReference type="ARBA" id="ARBA00022845"/>
    </source>
</evidence>
<evidence type="ECO:0000256" key="10">
    <source>
        <dbReference type="RuleBase" id="RU000659"/>
    </source>
</evidence>
<keyword evidence="7 9" id="KW-0687">Ribonucleoprotein</keyword>
<keyword evidence="3 9" id="KW-0699">rRNA-binding</keyword>
<dbReference type="HAMAP" id="MF_01318_B">
    <property type="entry name" value="Ribosomal_uL1_B"/>
    <property type="match status" value="1"/>
</dbReference>
<dbReference type="GO" id="GO:0006412">
    <property type="term" value="P:translation"/>
    <property type="evidence" value="ECO:0007669"/>
    <property type="project" value="UniProtKB-UniRule"/>
</dbReference>
<dbReference type="Gene3D" id="3.40.50.790">
    <property type="match status" value="1"/>
</dbReference>
<dbReference type="PANTHER" id="PTHR36427:SF3">
    <property type="entry name" value="LARGE RIBOSOMAL SUBUNIT PROTEIN UL1M"/>
    <property type="match status" value="1"/>
</dbReference>
<proteinExistence type="inferred from homology"/>
<evidence type="ECO:0000256" key="1">
    <source>
        <dbReference type="ARBA" id="ARBA00010531"/>
    </source>
</evidence>
<evidence type="ECO:0000256" key="7">
    <source>
        <dbReference type="ARBA" id="ARBA00023274"/>
    </source>
</evidence>
<evidence type="ECO:0000256" key="3">
    <source>
        <dbReference type="ARBA" id="ARBA00022730"/>
    </source>
</evidence>
<dbReference type="InterPro" id="IPR028364">
    <property type="entry name" value="Ribosomal_uL1/biogenesis"/>
</dbReference>
<evidence type="ECO:0000313" key="12">
    <source>
        <dbReference type="Proteomes" id="UP000034516"/>
    </source>
</evidence>
<comment type="function">
    <text evidence="9">Protein L1 is also a translational repressor protein, it controls the translation of the L11 operon by binding to its mRNA.</text>
</comment>
<dbReference type="Gene3D" id="3.30.190.20">
    <property type="match status" value="1"/>
</dbReference>
<dbReference type="InterPro" id="IPR002143">
    <property type="entry name" value="Ribosomal_uL1"/>
</dbReference>
<dbReference type="PROSITE" id="PS01199">
    <property type="entry name" value="RIBOSOMAL_L1"/>
    <property type="match status" value="1"/>
</dbReference>
<sequence>MKKQRKPKAKRSKRYLSLAAKIDRARKYELAEAVELVKETAKTKFDSSVEVHVKLGIDTQKGEQTVRGSVVLPHGTGKTKKVAVFTKDEKTAKDAGADLVGAGELIKEIKTTEKINFDIALATPDLMKDLAGIAKILGPKGLMPSPKSGTVVADKDMAKAIEDVKKGKVAFRNDDTGNVHQIIGKASWEASKLQENFSIFLGALKKAKPAAVKGVFLMNIALTSTMGPAVKVNN</sequence>
<dbReference type="PIRSF" id="PIRSF002155">
    <property type="entry name" value="Ribosomal_L1"/>
    <property type="match status" value="1"/>
</dbReference>
<keyword evidence="2 9" id="KW-0678">Repressor</keyword>
<name>A0A0G0Z005_9BACT</name>
<dbReference type="Pfam" id="PF00687">
    <property type="entry name" value="Ribosomal_L1"/>
    <property type="match status" value="1"/>
</dbReference>
<dbReference type="AlphaFoldDB" id="A0A0G0Z005"/>
<keyword evidence="9" id="KW-0820">tRNA-binding</keyword>
<organism evidence="11 12">
    <name type="scientific">Candidatus Kuenenbacteria bacterium GW2011_GWA2_42_15</name>
    <dbReference type="NCBI Taxonomy" id="1618677"/>
    <lineage>
        <taxon>Bacteria</taxon>
        <taxon>Candidatus Kueneniibacteriota</taxon>
    </lineage>
</organism>
<protein>
    <recommendedName>
        <fullName evidence="8 9">Large ribosomal subunit protein uL1</fullName>
    </recommendedName>
</protein>
<dbReference type="InterPro" id="IPR023674">
    <property type="entry name" value="Ribosomal_uL1-like"/>
</dbReference>
<dbReference type="FunFam" id="3.40.50.790:FF:000001">
    <property type="entry name" value="50S ribosomal protein L1"/>
    <property type="match status" value="1"/>
</dbReference>
<dbReference type="InterPro" id="IPR023673">
    <property type="entry name" value="Ribosomal_uL1_CS"/>
</dbReference>
<reference evidence="11 12" key="1">
    <citation type="journal article" date="2015" name="Nature">
        <title>rRNA introns, odd ribosomes, and small enigmatic genomes across a large radiation of phyla.</title>
        <authorList>
            <person name="Brown C.T."/>
            <person name="Hug L.A."/>
            <person name="Thomas B.C."/>
            <person name="Sharon I."/>
            <person name="Castelle C.J."/>
            <person name="Singh A."/>
            <person name="Wilkins M.J."/>
            <person name="Williams K.H."/>
            <person name="Banfield J.F."/>
        </authorList>
    </citation>
    <scope>NUCLEOTIDE SEQUENCE [LARGE SCALE GENOMIC DNA]</scope>
</reference>
<evidence type="ECO:0000256" key="5">
    <source>
        <dbReference type="ARBA" id="ARBA00022884"/>
    </source>
</evidence>
<dbReference type="GO" id="GO:0000049">
    <property type="term" value="F:tRNA binding"/>
    <property type="evidence" value="ECO:0007669"/>
    <property type="project" value="UniProtKB-KW"/>
</dbReference>